<organism evidence="2 3">
    <name type="scientific">Spiroplasma taiwanense CT-1</name>
    <dbReference type="NCBI Taxonomy" id="1276220"/>
    <lineage>
        <taxon>Bacteria</taxon>
        <taxon>Bacillati</taxon>
        <taxon>Mycoplasmatota</taxon>
        <taxon>Mollicutes</taxon>
        <taxon>Entomoplasmatales</taxon>
        <taxon>Spiroplasmataceae</taxon>
        <taxon>Spiroplasma</taxon>
    </lineage>
</organism>
<feature type="transmembrane region" description="Helical" evidence="1">
    <location>
        <begin position="175"/>
        <end position="195"/>
    </location>
</feature>
<dbReference type="KEGG" id="stai:STAIW_v1c05830"/>
<keyword evidence="3" id="KW-1185">Reference proteome</keyword>
<dbReference type="EMBL" id="CP005074">
    <property type="protein sequence ID" value="AGR41205.1"/>
    <property type="molecule type" value="Genomic_DNA"/>
</dbReference>
<evidence type="ECO:0008006" key="4">
    <source>
        <dbReference type="Google" id="ProtNLM"/>
    </source>
</evidence>
<dbReference type="PATRIC" id="fig|1276220.3.peg.594"/>
<dbReference type="OrthoDB" id="7605626at2"/>
<keyword evidence="1" id="KW-1133">Transmembrane helix</keyword>
<reference evidence="2 3" key="1">
    <citation type="journal article" date="2013" name="Genome Biol. Evol.">
        <title>Comparison of metabolic capacities and inference of gene content evolution in mosquito-associated Spiroplasma diminutum and S. taiwanense.</title>
        <authorList>
            <person name="Lo W.S."/>
            <person name="Ku C."/>
            <person name="Chen L.L."/>
            <person name="Chang T.H."/>
            <person name="Kuo C.H."/>
        </authorList>
    </citation>
    <scope>NUCLEOTIDE SEQUENCE [LARGE SCALE GENOMIC DNA]</scope>
    <source>
        <strain evidence="2">CT-1</strain>
    </source>
</reference>
<accession>S5MH94</accession>
<dbReference type="Proteomes" id="UP000014984">
    <property type="component" value="Chromosome"/>
</dbReference>
<dbReference type="STRING" id="1276220.STAIW_v1c05830"/>
<keyword evidence="1" id="KW-0472">Membrane</keyword>
<evidence type="ECO:0000313" key="3">
    <source>
        <dbReference type="Proteomes" id="UP000014984"/>
    </source>
</evidence>
<sequence>MSQSKNITELRTFNSWLKDGINVKKGSKAFYVLSHLKLCKEHQYAKNCPLECKEQFFKYKKVVLFDATQTDMKELEINKIMKIKEEKIKNNKEFTPLVNFLKSVKPFDLEFAMSTEGEGGFTNGEKIVISLDLKDEYRFNTLLHEFGHHYLDHAVDGKGYEGHVRGIKERFYMKLIYILMISKIKIELLILFMILKLKNLDII</sequence>
<gene>
    <name evidence="2" type="ORF">STAIW_v1c05830</name>
</gene>
<name>S5MH94_9MOLU</name>
<dbReference type="AlphaFoldDB" id="S5MH94"/>
<protein>
    <recommendedName>
        <fullName evidence="4">IrrE N-terminal-like domain-containing protein</fullName>
    </recommendedName>
</protein>
<proteinExistence type="predicted"/>
<keyword evidence="1" id="KW-0812">Transmembrane</keyword>
<evidence type="ECO:0000256" key="1">
    <source>
        <dbReference type="SAM" id="Phobius"/>
    </source>
</evidence>
<dbReference type="HOGENOM" id="CLU_1348231_0_0_14"/>
<evidence type="ECO:0000313" key="2">
    <source>
        <dbReference type="EMBL" id="AGR41205.1"/>
    </source>
</evidence>